<protein>
    <submittedName>
        <fullName evidence="1">Uncharacterized protein</fullName>
    </submittedName>
</protein>
<gene>
    <name evidence="1" type="ORF">S03H2_27028</name>
</gene>
<feature type="non-terminal residue" evidence="1">
    <location>
        <position position="62"/>
    </location>
</feature>
<evidence type="ECO:0000313" key="1">
    <source>
        <dbReference type="EMBL" id="GAH57197.1"/>
    </source>
</evidence>
<accession>X1GJ30</accession>
<comment type="caution">
    <text evidence="1">The sequence shown here is derived from an EMBL/GenBank/DDBJ whole genome shotgun (WGS) entry which is preliminary data.</text>
</comment>
<organism evidence="1">
    <name type="scientific">marine sediment metagenome</name>
    <dbReference type="NCBI Taxonomy" id="412755"/>
    <lineage>
        <taxon>unclassified sequences</taxon>
        <taxon>metagenomes</taxon>
        <taxon>ecological metagenomes</taxon>
    </lineage>
</organism>
<reference evidence="1" key="1">
    <citation type="journal article" date="2014" name="Front. Microbiol.">
        <title>High frequency of phylogenetically diverse reductive dehalogenase-homologous genes in deep subseafloor sedimentary metagenomes.</title>
        <authorList>
            <person name="Kawai M."/>
            <person name="Futagami T."/>
            <person name="Toyoda A."/>
            <person name="Takaki Y."/>
            <person name="Nishi S."/>
            <person name="Hori S."/>
            <person name="Arai W."/>
            <person name="Tsubouchi T."/>
            <person name="Morono Y."/>
            <person name="Uchiyama I."/>
            <person name="Ito T."/>
            <person name="Fujiyama A."/>
            <person name="Inagaki F."/>
            <person name="Takami H."/>
        </authorList>
    </citation>
    <scope>NUCLEOTIDE SEQUENCE</scope>
    <source>
        <strain evidence="1">Expedition CK06-06</strain>
    </source>
</reference>
<sequence length="62" mass="7083">ENNSITIEYSFIAYIDTTTSIDILNIYYDVGTSRAWNGTISERVEFKVYGKLPDSYSSSRNC</sequence>
<dbReference type="EMBL" id="BARU01015975">
    <property type="protein sequence ID" value="GAH57197.1"/>
    <property type="molecule type" value="Genomic_DNA"/>
</dbReference>
<dbReference type="AlphaFoldDB" id="X1GJ30"/>
<feature type="non-terminal residue" evidence="1">
    <location>
        <position position="1"/>
    </location>
</feature>
<proteinExistence type="predicted"/>
<name>X1GJ30_9ZZZZ</name>